<evidence type="ECO:0000313" key="12">
    <source>
        <dbReference type="EMBL" id="VAX23426.1"/>
    </source>
</evidence>
<dbReference type="EC" id="1.3.1.14" evidence="12"/>
<dbReference type="Pfam" id="PF00175">
    <property type="entry name" value="NAD_binding_1"/>
    <property type="match status" value="1"/>
</dbReference>
<protein>
    <submittedName>
        <fullName evidence="12">Dihydroorotate dehydrogenase (NAD(+)), electron transfer subunit</fullName>
        <ecNumber evidence="12">1.3.1.14</ecNumber>
    </submittedName>
</protein>
<dbReference type="GO" id="GO:0006221">
    <property type="term" value="P:pyrimidine nucleotide biosynthetic process"/>
    <property type="evidence" value="ECO:0007669"/>
    <property type="project" value="InterPro"/>
</dbReference>
<sequence length="252" mass="27347">MLQVDTTVESVQEIQKNIFLLKVSAPSIGAEAKPGQFCNIKVNDNSSPLLRRPFSICEVSADKISFMFNIVGLGTKILSKKKKGDRLNIIGPLGNGFNYEGNYKNALIVAGGIGAAPFPFMLQEIDVDKHVVCFIGGRTKDDLISYKMKNILTSTDDGSDGFHGNVVQLLKSKINEFDKSETKIFACGPTPMLRAVSEFSIKEGIECEVSTESVMACGFGICQGCVIKSSRENGFVLVCKDGPVFNAEDVKL</sequence>
<dbReference type="AlphaFoldDB" id="A0A3B1BYP4"/>
<dbReference type="GO" id="GO:0051537">
    <property type="term" value="F:2 iron, 2 sulfur cluster binding"/>
    <property type="evidence" value="ECO:0007669"/>
    <property type="project" value="UniProtKB-KW"/>
</dbReference>
<keyword evidence="4" id="KW-0001">2Fe-2S</keyword>
<evidence type="ECO:0000259" key="11">
    <source>
        <dbReference type="PROSITE" id="PS51384"/>
    </source>
</evidence>
<dbReference type="GO" id="GO:0046872">
    <property type="term" value="F:metal ion binding"/>
    <property type="evidence" value="ECO:0007669"/>
    <property type="project" value="UniProtKB-KW"/>
</dbReference>
<organism evidence="12">
    <name type="scientific">hydrothermal vent metagenome</name>
    <dbReference type="NCBI Taxonomy" id="652676"/>
    <lineage>
        <taxon>unclassified sequences</taxon>
        <taxon>metagenomes</taxon>
        <taxon>ecological metagenomes</taxon>
    </lineage>
</organism>
<dbReference type="GO" id="GO:0050660">
    <property type="term" value="F:flavin adenine dinucleotide binding"/>
    <property type="evidence" value="ECO:0007669"/>
    <property type="project" value="InterPro"/>
</dbReference>
<dbReference type="InterPro" id="IPR012165">
    <property type="entry name" value="Cyt_c3_hydrogenase_gsu"/>
</dbReference>
<dbReference type="Gene3D" id="3.40.50.80">
    <property type="entry name" value="Nucleotide-binding domain of ferredoxin-NADP reductase (FNR) module"/>
    <property type="match status" value="1"/>
</dbReference>
<dbReference type="InterPro" id="IPR037117">
    <property type="entry name" value="Dihydroorotate_DH_ele_sf"/>
</dbReference>
<dbReference type="GO" id="GO:0004589">
    <property type="term" value="F:dihydroorotate dehydrogenase (NAD+) activity"/>
    <property type="evidence" value="ECO:0007669"/>
    <property type="project" value="UniProtKB-EC"/>
</dbReference>
<dbReference type="CDD" id="cd06218">
    <property type="entry name" value="DHOD_e_trans"/>
    <property type="match status" value="1"/>
</dbReference>
<keyword evidence="6" id="KW-0274">FAD</keyword>
<keyword evidence="2" id="KW-0813">Transport</keyword>
<keyword evidence="9" id="KW-0411">Iron-sulfur</keyword>
<proteinExistence type="inferred from homology"/>
<evidence type="ECO:0000256" key="7">
    <source>
        <dbReference type="ARBA" id="ARBA00022982"/>
    </source>
</evidence>
<dbReference type="PIRSF" id="PIRSF006816">
    <property type="entry name" value="Cyc3_hyd_g"/>
    <property type="match status" value="1"/>
</dbReference>
<keyword evidence="8" id="KW-0408">Iron</keyword>
<keyword evidence="12" id="KW-0560">Oxidoreductase</keyword>
<dbReference type="Gene3D" id="2.40.30.10">
    <property type="entry name" value="Translation factors"/>
    <property type="match status" value="1"/>
</dbReference>
<evidence type="ECO:0000256" key="6">
    <source>
        <dbReference type="ARBA" id="ARBA00022827"/>
    </source>
</evidence>
<dbReference type="Pfam" id="PF10418">
    <property type="entry name" value="DHODB_Fe-S_bind"/>
    <property type="match status" value="1"/>
</dbReference>
<dbReference type="EMBL" id="UOGD01000253">
    <property type="protein sequence ID" value="VAX23426.1"/>
    <property type="molecule type" value="Genomic_DNA"/>
</dbReference>
<evidence type="ECO:0000256" key="2">
    <source>
        <dbReference type="ARBA" id="ARBA00022448"/>
    </source>
</evidence>
<evidence type="ECO:0000256" key="1">
    <source>
        <dbReference type="ARBA" id="ARBA00006422"/>
    </source>
</evidence>
<evidence type="ECO:0000256" key="10">
    <source>
        <dbReference type="ARBA" id="ARBA00034078"/>
    </source>
</evidence>
<dbReference type="InterPro" id="IPR017938">
    <property type="entry name" value="Riboflavin_synthase-like_b-brl"/>
</dbReference>
<dbReference type="SUPFAM" id="SSF63380">
    <property type="entry name" value="Riboflavin synthase domain-like"/>
    <property type="match status" value="1"/>
</dbReference>
<gene>
    <name evidence="12" type="ORF">MNBD_IGNAVI01-283</name>
</gene>
<dbReference type="PANTHER" id="PTHR43513:SF3">
    <property type="entry name" value="DIHYDROOROTATE DEHYDROGENASE B (NAD(+)), ELECTRON TRANSFER SUBUNIT-RELATED"/>
    <property type="match status" value="1"/>
</dbReference>
<evidence type="ECO:0000256" key="5">
    <source>
        <dbReference type="ARBA" id="ARBA00022723"/>
    </source>
</evidence>
<reference evidence="12" key="1">
    <citation type="submission" date="2018-06" db="EMBL/GenBank/DDBJ databases">
        <authorList>
            <person name="Zhirakovskaya E."/>
        </authorList>
    </citation>
    <scope>NUCLEOTIDE SEQUENCE</scope>
</reference>
<dbReference type="SUPFAM" id="SSF52343">
    <property type="entry name" value="Ferredoxin reductase-like, C-terminal NADP-linked domain"/>
    <property type="match status" value="1"/>
</dbReference>
<dbReference type="InterPro" id="IPR017927">
    <property type="entry name" value="FAD-bd_FR_type"/>
</dbReference>
<comment type="similarity">
    <text evidence="1">Belongs to the PyrK family.</text>
</comment>
<dbReference type="Gene3D" id="2.10.240.10">
    <property type="entry name" value="Dihydroorotate dehydrogenase, electron transfer subunit"/>
    <property type="match status" value="1"/>
</dbReference>
<keyword evidence="3" id="KW-0285">Flavoprotein</keyword>
<dbReference type="InterPro" id="IPR019480">
    <property type="entry name" value="Dihydroorotate_DH_Fe-S-bd"/>
</dbReference>
<dbReference type="InterPro" id="IPR039261">
    <property type="entry name" value="FNR_nucleotide-bd"/>
</dbReference>
<dbReference type="InterPro" id="IPR050353">
    <property type="entry name" value="PyrK_electron_transfer"/>
</dbReference>
<name>A0A3B1BYP4_9ZZZZ</name>
<evidence type="ECO:0000256" key="8">
    <source>
        <dbReference type="ARBA" id="ARBA00023004"/>
    </source>
</evidence>
<feature type="domain" description="FAD-binding FR-type" evidence="11">
    <location>
        <begin position="1"/>
        <end position="99"/>
    </location>
</feature>
<dbReference type="PROSITE" id="PS51384">
    <property type="entry name" value="FAD_FR"/>
    <property type="match status" value="1"/>
</dbReference>
<dbReference type="PANTHER" id="PTHR43513">
    <property type="entry name" value="DIHYDROOROTATE DEHYDROGENASE B (NAD(+)), ELECTRON TRANSFER SUBUNIT"/>
    <property type="match status" value="1"/>
</dbReference>
<dbReference type="InterPro" id="IPR001433">
    <property type="entry name" value="OxRdtase_FAD/NAD-bd"/>
</dbReference>
<evidence type="ECO:0000256" key="4">
    <source>
        <dbReference type="ARBA" id="ARBA00022714"/>
    </source>
</evidence>
<comment type="cofactor">
    <cofactor evidence="10">
        <name>[2Fe-2S] cluster</name>
        <dbReference type="ChEBI" id="CHEBI:190135"/>
    </cofactor>
</comment>
<accession>A0A3B1BYP4</accession>
<evidence type="ECO:0000256" key="3">
    <source>
        <dbReference type="ARBA" id="ARBA00022630"/>
    </source>
</evidence>
<evidence type="ECO:0000256" key="9">
    <source>
        <dbReference type="ARBA" id="ARBA00023014"/>
    </source>
</evidence>
<keyword evidence="5" id="KW-0479">Metal-binding</keyword>
<keyword evidence="7" id="KW-0249">Electron transport</keyword>